<proteinExistence type="predicted"/>
<evidence type="ECO:0000313" key="2">
    <source>
        <dbReference type="Proteomes" id="UP000317940"/>
    </source>
</evidence>
<dbReference type="AlphaFoldDB" id="A0A561SEF9"/>
<comment type="caution">
    <text evidence="1">The sequence shown here is derived from an EMBL/GenBank/DDBJ whole genome shotgun (WGS) entry which is preliminary data.</text>
</comment>
<dbReference type="EMBL" id="VIWT01000006">
    <property type="protein sequence ID" value="TWF73228.1"/>
    <property type="molecule type" value="Genomic_DNA"/>
</dbReference>
<organism evidence="1 2">
    <name type="scientific">Kitasatospora viridis</name>
    <dbReference type="NCBI Taxonomy" id="281105"/>
    <lineage>
        <taxon>Bacteria</taxon>
        <taxon>Bacillati</taxon>
        <taxon>Actinomycetota</taxon>
        <taxon>Actinomycetes</taxon>
        <taxon>Kitasatosporales</taxon>
        <taxon>Streptomycetaceae</taxon>
        <taxon>Kitasatospora</taxon>
    </lineage>
</organism>
<protein>
    <submittedName>
        <fullName evidence="1">Uncharacterized protein</fullName>
    </submittedName>
</protein>
<gene>
    <name evidence="1" type="ORF">FHX73_16379</name>
</gene>
<accession>A0A561SEF9</accession>
<evidence type="ECO:0000313" key="1">
    <source>
        <dbReference type="EMBL" id="TWF73228.1"/>
    </source>
</evidence>
<reference evidence="1 2" key="1">
    <citation type="submission" date="2019-06" db="EMBL/GenBank/DDBJ databases">
        <title>Sequencing the genomes of 1000 actinobacteria strains.</title>
        <authorList>
            <person name="Klenk H.-P."/>
        </authorList>
    </citation>
    <scope>NUCLEOTIDE SEQUENCE [LARGE SCALE GENOMIC DNA]</scope>
    <source>
        <strain evidence="1 2">DSM 44826</strain>
    </source>
</reference>
<keyword evidence="2" id="KW-1185">Reference proteome</keyword>
<dbReference type="Proteomes" id="UP000317940">
    <property type="component" value="Unassembled WGS sequence"/>
</dbReference>
<name>A0A561SEF9_9ACTN</name>
<sequence>MNPLPPSPSPDPRVRDLVLDFAAMDALVAELVVPGDASMYVMSALETARELIRHSYFRYEFATVAVTHSLFALEHVLAERAGQAGLIPAELAAGLDRARGLRDKLAQGTVTSAALGPMPAAALVRAVFDAVALLHRPAPVPEAADVTRDQLARLWEEFRRAPYPDGFRGVAIEGVELILLDADVAGLVMRELAGGLDDSGVALLWARIADLDKVVPLIDSAYCACYFAKLRAVAGLAAARSLPPAT</sequence>
<dbReference type="RefSeq" id="WP_246214196.1">
    <property type="nucleotide sequence ID" value="NZ_BAAAMZ010000005.1"/>
</dbReference>